<dbReference type="EMBL" id="FZQP02006332">
    <property type="protein sequence ID" value="VVD02767.1"/>
    <property type="molecule type" value="Genomic_DNA"/>
</dbReference>
<keyword evidence="3" id="KW-0732">Signal</keyword>
<gene>
    <name evidence="6" type="ORF">LSINAPIS_LOCUS12914</name>
</gene>
<reference evidence="6 7" key="1">
    <citation type="submission" date="2017-07" db="EMBL/GenBank/DDBJ databases">
        <authorList>
            <person name="Talla V."/>
            <person name="Backstrom N."/>
        </authorList>
    </citation>
    <scope>NUCLEOTIDE SEQUENCE [LARGE SCALE GENOMIC DNA]</scope>
</reference>
<comment type="similarity">
    <text evidence="1">Belongs to the peptidase S28 family.</text>
</comment>
<keyword evidence="7" id="KW-1185">Reference proteome</keyword>
<keyword evidence="5" id="KW-0325">Glycoprotein</keyword>
<evidence type="ECO:0000256" key="1">
    <source>
        <dbReference type="ARBA" id="ARBA00011079"/>
    </source>
</evidence>
<dbReference type="InterPro" id="IPR029058">
    <property type="entry name" value="AB_hydrolase_fold"/>
</dbReference>
<sequence length="130" mass="15624">MYYLHYCVMVILFDSFECWKHFRVKRFSGEHKAVSADIDQHGIVPAEWFMQKLDHFTPTDERMWKQRYFVDDTFFDFKNGPIFLRVGGESNANAQWMVSGPWHYNAQEFKALCITLEHRYYGKSHPTNTR</sequence>
<accession>A0A5E4R0Q6</accession>
<dbReference type="PANTHER" id="PTHR11010">
    <property type="entry name" value="PROTEASE S28 PRO-X CARBOXYPEPTIDASE-RELATED"/>
    <property type="match status" value="1"/>
</dbReference>
<evidence type="ECO:0000256" key="5">
    <source>
        <dbReference type="ARBA" id="ARBA00023180"/>
    </source>
</evidence>
<name>A0A5E4R0Q6_9NEOP</name>
<dbReference type="GO" id="GO:0070008">
    <property type="term" value="F:serine-type exopeptidase activity"/>
    <property type="evidence" value="ECO:0007669"/>
    <property type="project" value="InterPro"/>
</dbReference>
<dbReference type="GO" id="GO:0006508">
    <property type="term" value="P:proteolysis"/>
    <property type="evidence" value="ECO:0007669"/>
    <property type="project" value="UniProtKB-KW"/>
</dbReference>
<evidence type="ECO:0000256" key="3">
    <source>
        <dbReference type="ARBA" id="ARBA00022729"/>
    </source>
</evidence>
<dbReference type="Proteomes" id="UP000324832">
    <property type="component" value="Unassembled WGS sequence"/>
</dbReference>
<keyword evidence="2" id="KW-0645">Protease</keyword>
<organism evidence="6 7">
    <name type="scientific">Leptidea sinapis</name>
    <dbReference type="NCBI Taxonomy" id="189913"/>
    <lineage>
        <taxon>Eukaryota</taxon>
        <taxon>Metazoa</taxon>
        <taxon>Ecdysozoa</taxon>
        <taxon>Arthropoda</taxon>
        <taxon>Hexapoda</taxon>
        <taxon>Insecta</taxon>
        <taxon>Pterygota</taxon>
        <taxon>Neoptera</taxon>
        <taxon>Endopterygota</taxon>
        <taxon>Lepidoptera</taxon>
        <taxon>Glossata</taxon>
        <taxon>Ditrysia</taxon>
        <taxon>Papilionoidea</taxon>
        <taxon>Pieridae</taxon>
        <taxon>Dismorphiinae</taxon>
        <taxon>Leptidea</taxon>
    </lineage>
</organism>
<protein>
    <submittedName>
        <fullName evidence="6">Uncharacterized protein</fullName>
    </submittedName>
</protein>
<evidence type="ECO:0000256" key="2">
    <source>
        <dbReference type="ARBA" id="ARBA00022670"/>
    </source>
</evidence>
<dbReference type="Gene3D" id="3.40.50.1820">
    <property type="entry name" value="alpha/beta hydrolase"/>
    <property type="match status" value="1"/>
</dbReference>
<evidence type="ECO:0000313" key="6">
    <source>
        <dbReference type="EMBL" id="VVD02767.1"/>
    </source>
</evidence>
<proteinExistence type="inferred from homology"/>
<evidence type="ECO:0000256" key="4">
    <source>
        <dbReference type="ARBA" id="ARBA00022801"/>
    </source>
</evidence>
<dbReference type="AlphaFoldDB" id="A0A5E4R0Q6"/>
<keyword evidence="4" id="KW-0378">Hydrolase</keyword>
<dbReference type="PANTHER" id="PTHR11010:SF117">
    <property type="entry name" value="SERINE PROTEASE 16"/>
    <property type="match status" value="1"/>
</dbReference>
<dbReference type="GO" id="GO:0008239">
    <property type="term" value="F:dipeptidyl-peptidase activity"/>
    <property type="evidence" value="ECO:0007669"/>
    <property type="project" value="TreeGrafter"/>
</dbReference>
<dbReference type="InterPro" id="IPR008758">
    <property type="entry name" value="Peptidase_S28"/>
</dbReference>
<evidence type="ECO:0000313" key="7">
    <source>
        <dbReference type="Proteomes" id="UP000324832"/>
    </source>
</evidence>
<dbReference type="Pfam" id="PF05577">
    <property type="entry name" value="Peptidase_S28"/>
    <property type="match status" value="1"/>
</dbReference>